<dbReference type="OrthoDB" id="9820365at2"/>
<organism evidence="2 3">
    <name type="scientific">Eikenella halliae</name>
    <dbReference type="NCBI Taxonomy" id="1795832"/>
    <lineage>
        <taxon>Bacteria</taxon>
        <taxon>Pseudomonadati</taxon>
        <taxon>Pseudomonadota</taxon>
        <taxon>Betaproteobacteria</taxon>
        <taxon>Neisseriales</taxon>
        <taxon>Neisseriaceae</taxon>
        <taxon>Eikenella</taxon>
    </lineage>
</organism>
<protein>
    <submittedName>
        <fullName evidence="2">Uncharacterized protein</fullName>
    </submittedName>
</protein>
<dbReference type="STRING" id="1795832.A7Q00_05845"/>
<keyword evidence="1" id="KW-0472">Membrane</keyword>
<name>A0A1B6VZ20_9NEIS</name>
<keyword evidence="1" id="KW-1133">Transmembrane helix</keyword>
<sequence length="194" mass="22556">MQKLFNRISRKLKAVLFGHYRPDFDSAWLEQNGHAMYCEVVVDHDRGHPLEFSGAQLDELENRVLRNRAVYLKLTGKLLIKAMVLLARSFVMTPLLIFALFWLVSDNAADYQGLAQRIADPESAGILFQKAFQWCLSLNLSVAVYLWVVRGFHHDWKDSIFKLELIRNMLTQYGFDRQSWDTVSLRFSSKPKTD</sequence>
<proteinExistence type="predicted"/>
<dbReference type="RefSeq" id="WP_064089667.1">
    <property type="nucleotide sequence ID" value="NZ_LXSQ01000014.1"/>
</dbReference>
<evidence type="ECO:0000256" key="1">
    <source>
        <dbReference type="SAM" id="Phobius"/>
    </source>
</evidence>
<dbReference type="Proteomes" id="UP000077726">
    <property type="component" value="Unassembled WGS sequence"/>
</dbReference>
<dbReference type="EMBL" id="LXSQ01000014">
    <property type="protein sequence ID" value="OAM43423.1"/>
    <property type="molecule type" value="Genomic_DNA"/>
</dbReference>
<evidence type="ECO:0000313" key="3">
    <source>
        <dbReference type="Proteomes" id="UP000077726"/>
    </source>
</evidence>
<accession>A0A1B6VZ20</accession>
<dbReference type="AlphaFoldDB" id="A0A1B6VZ20"/>
<feature type="transmembrane region" description="Helical" evidence="1">
    <location>
        <begin position="131"/>
        <end position="149"/>
    </location>
</feature>
<keyword evidence="3" id="KW-1185">Reference proteome</keyword>
<feature type="transmembrane region" description="Helical" evidence="1">
    <location>
        <begin position="78"/>
        <end position="104"/>
    </location>
</feature>
<reference evidence="3" key="1">
    <citation type="submission" date="2016-05" db="EMBL/GenBank/DDBJ databases">
        <title>Draft genome of Corynebacterium afermentans subsp. afermentans LCDC 88199T.</title>
        <authorList>
            <person name="Bernier A.-M."/>
            <person name="Bernard K."/>
        </authorList>
    </citation>
    <scope>NUCLEOTIDE SEQUENCE [LARGE SCALE GENOMIC DNA]</scope>
    <source>
        <strain evidence="3">NML130454</strain>
    </source>
</reference>
<comment type="caution">
    <text evidence="2">The sequence shown here is derived from an EMBL/GenBank/DDBJ whole genome shotgun (WGS) entry which is preliminary data.</text>
</comment>
<evidence type="ECO:0000313" key="2">
    <source>
        <dbReference type="EMBL" id="OAM43423.1"/>
    </source>
</evidence>
<keyword evidence="1" id="KW-0812">Transmembrane</keyword>
<gene>
    <name evidence="2" type="ORF">A7Q00_05845</name>
</gene>